<gene>
    <name evidence="1" type="ORF">E2605_13675</name>
</gene>
<organism evidence="1 2">
    <name type="scientific">Dysgonomonas capnocytophagoides</name>
    <dbReference type="NCBI Taxonomy" id="45254"/>
    <lineage>
        <taxon>Bacteria</taxon>
        <taxon>Pseudomonadati</taxon>
        <taxon>Bacteroidota</taxon>
        <taxon>Bacteroidia</taxon>
        <taxon>Bacteroidales</taxon>
        <taxon>Dysgonomonadaceae</taxon>
        <taxon>Dysgonomonas</taxon>
    </lineage>
</organism>
<dbReference type="RefSeq" id="WP_134436882.1">
    <property type="nucleotide sequence ID" value="NZ_SOML01000008.1"/>
</dbReference>
<dbReference type="AlphaFoldDB" id="A0A4Y8L0D1"/>
<sequence>MSRIENHSIFGYYDQVENRVTSALLQVLKSGGTDFIAEIMSKIDDVEFPSSEITILTQKGENKNIYDGLLECSFSFRVLVESKVKLEAIKERQLNGLIENAKSPNDFILYITPDHEKPQALKKEGVNLYWTNWKDINQILQDVNPFVEPVSFLINEFTKYLDQLGLLEIIEPQNRVQIAAGSYGEPVALEYGFYACQNNRPRKDSNYLAFYNNRGIHSLFEIIGEPINDYDLLQSEDESIKEYLKAKEPNYNSNNKRQFYRLKFIQELDITHNKKNKNGKDSAYTMGVFRYTTIDRILKANTTEEL</sequence>
<evidence type="ECO:0000313" key="1">
    <source>
        <dbReference type="EMBL" id="TFD95456.1"/>
    </source>
</evidence>
<dbReference type="Proteomes" id="UP000297861">
    <property type="component" value="Unassembled WGS sequence"/>
</dbReference>
<comment type="caution">
    <text evidence="1">The sequence shown here is derived from an EMBL/GenBank/DDBJ whole genome shotgun (WGS) entry which is preliminary data.</text>
</comment>
<reference evidence="1 2" key="1">
    <citation type="submission" date="2019-03" db="EMBL/GenBank/DDBJ databases">
        <title>San Antonio Military Medical Center submission to MRSN (WRAIR), pending publication.</title>
        <authorList>
            <person name="Blyth D.M."/>
            <person name="Mccarthy S.L."/>
            <person name="Schall S.E."/>
            <person name="Stam J.A."/>
            <person name="Ong A.C."/>
            <person name="Mcgann P.T."/>
        </authorList>
    </citation>
    <scope>NUCLEOTIDE SEQUENCE [LARGE SCALE GENOMIC DNA]</scope>
    <source>
        <strain evidence="1 2">MRSN571793</strain>
    </source>
</reference>
<proteinExistence type="predicted"/>
<dbReference type="EMBL" id="SOML01000008">
    <property type="protein sequence ID" value="TFD95456.1"/>
    <property type="molecule type" value="Genomic_DNA"/>
</dbReference>
<accession>A0A4Y8L0D1</accession>
<name>A0A4Y8L0D1_9BACT</name>
<keyword evidence="2" id="KW-1185">Reference proteome</keyword>
<protein>
    <submittedName>
        <fullName evidence="1">Uncharacterized protein</fullName>
    </submittedName>
</protein>
<dbReference type="OrthoDB" id="1492957at2"/>
<evidence type="ECO:0000313" key="2">
    <source>
        <dbReference type="Proteomes" id="UP000297861"/>
    </source>
</evidence>